<dbReference type="OrthoDB" id="838963at2"/>
<protein>
    <recommendedName>
        <fullName evidence="3">Lipocalin-like domain-containing protein</fullName>
    </recommendedName>
</protein>
<organism evidence="1 2">
    <name type="scientific">Marivirga tractuosa (strain ATCC 23168 / DSM 4126 / NBRC 15989 / NCIMB 1408 / VKM B-1430 / H-43)</name>
    <name type="common">Microscilla tractuosa</name>
    <name type="synonym">Flexibacter tractuosus</name>
    <dbReference type="NCBI Taxonomy" id="643867"/>
    <lineage>
        <taxon>Bacteria</taxon>
        <taxon>Pseudomonadati</taxon>
        <taxon>Bacteroidota</taxon>
        <taxon>Cytophagia</taxon>
        <taxon>Cytophagales</taxon>
        <taxon>Marivirgaceae</taxon>
        <taxon>Marivirga</taxon>
    </lineage>
</organism>
<sequence length="163" mass="18468">MKNLKIILIAVFTAFLFQSCSEDESQESKIIGIWKVDNIEFDVSINDQGFSEFLGDDSGVLETLLVSEIEGEFENITLDFKSDNSYEITSPNEPTETGTWTVSSDGRELIIDEGRSYSGIYKIKFISNTSLILNSEEIDDSQDWNSDGETEEVKIMFDLYLIK</sequence>
<dbReference type="EMBL" id="CP002349">
    <property type="protein sequence ID" value="ADR20927.1"/>
    <property type="molecule type" value="Genomic_DNA"/>
</dbReference>
<dbReference type="PROSITE" id="PS51257">
    <property type="entry name" value="PROKAR_LIPOPROTEIN"/>
    <property type="match status" value="1"/>
</dbReference>
<dbReference type="eggNOG" id="ENOG502ZP0V">
    <property type="taxonomic scope" value="Bacteria"/>
</dbReference>
<evidence type="ECO:0000313" key="1">
    <source>
        <dbReference type="EMBL" id="ADR20927.1"/>
    </source>
</evidence>
<keyword evidence="2" id="KW-1185">Reference proteome</keyword>
<dbReference type="KEGG" id="mtt:Ftrac_0925"/>
<evidence type="ECO:0008006" key="3">
    <source>
        <dbReference type="Google" id="ProtNLM"/>
    </source>
</evidence>
<dbReference type="AlphaFoldDB" id="E4TTL0"/>
<dbReference type="RefSeq" id="WP_013453078.1">
    <property type="nucleotide sequence ID" value="NC_014759.1"/>
</dbReference>
<proteinExistence type="predicted"/>
<reference evidence="1 2" key="1">
    <citation type="journal article" date="2011" name="Stand. Genomic Sci.">
        <title>Complete genome sequence of Marivirga tractuosa type strain (H-43).</title>
        <authorList>
            <person name="Pagani I."/>
            <person name="Chertkov O."/>
            <person name="Lapidus A."/>
            <person name="Lucas S."/>
            <person name="Del Rio T.G."/>
            <person name="Tice H."/>
            <person name="Copeland A."/>
            <person name="Cheng J.F."/>
            <person name="Nolan M."/>
            <person name="Saunders E."/>
            <person name="Pitluck S."/>
            <person name="Held B."/>
            <person name="Goodwin L."/>
            <person name="Liolios K."/>
            <person name="Ovchinikova G."/>
            <person name="Ivanova N."/>
            <person name="Mavromatis K."/>
            <person name="Pati A."/>
            <person name="Chen A."/>
            <person name="Palaniappan K."/>
            <person name="Land M."/>
            <person name="Hauser L."/>
            <person name="Jeffries C.D."/>
            <person name="Detter J.C."/>
            <person name="Han C."/>
            <person name="Tapia R."/>
            <person name="Ngatchou-Djao O.D."/>
            <person name="Rohde M."/>
            <person name="Goker M."/>
            <person name="Spring S."/>
            <person name="Sikorski J."/>
            <person name="Woyke T."/>
            <person name="Bristow J."/>
            <person name="Eisen J.A."/>
            <person name="Markowitz V."/>
            <person name="Hugenholtz P."/>
            <person name="Klenk H.P."/>
            <person name="Kyrpides N.C."/>
        </authorList>
    </citation>
    <scope>NUCLEOTIDE SEQUENCE [LARGE SCALE GENOMIC DNA]</scope>
    <source>
        <strain evidence="2">ATCC 23168 / DSM 4126 / NBRC 15989 / NCIMB 1408 / VKM B-1430 / H-43</strain>
    </source>
</reference>
<name>E4TTL0_MARTH</name>
<accession>E4TTL0</accession>
<dbReference type="HOGENOM" id="CLU_1625117_0_0_10"/>
<gene>
    <name evidence="1" type="ordered locus">Ftrac_0925</name>
</gene>
<dbReference type="Proteomes" id="UP000008720">
    <property type="component" value="Chromosome"/>
</dbReference>
<evidence type="ECO:0000313" key="2">
    <source>
        <dbReference type="Proteomes" id="UP000008720"/>
    </source>
</evidence>